<feature type="compositionally biased region" description="Basic and acidic residues" evidence="13">
    <location>
        <begin position="956"/>
        <end position="968"/>
    </location>
</feature>
<feature type="compositionally biased region" description="Polar residues" evidence="13">
    <location>
        <begin position="15"/>
        <end position="37"/>
    </location>
</feature>
<feature type="coiled-coil region" evidence="12">
    <location>
        <begin position="1332"/>
        <end position="1384"/>
    </location>
</feature>
<feature type="coiled-coil region" evidence="12">
    <location>
        <begin position="352"/>
        <end position="514"/>
    </location>
</feature>
<feature type="region of interest" description="Disordered" evidence="13">
    <location>
        <begin position="1603"/>
        <end position="1636"/>
    </location>
</feature>
<evidence type="ECO:0000256" key="12">
    <source>
        <dbReference type="SAM" id="Coils"/>
    </source>
</evidence>
<keyword evidence="7" id="KW-0967">Endosome</keyword>
<feature type="transmembrane region" description="Helical" evidence="14">
    <location>
        <begin position="2127"/>
        <end position="2147"/>
    </location>
</feature>
<feature type="compositionally biased region" description="Basic and acidic residues" evidence="13">
    <location>
        <begin position="1603"/>
        <end position="1612"/>
    </location>
</feature>
<feature type="transmembrane region" description="Helical" evidence="14">
    <location>
        <begin position="1985"/>
        <end position="2002"/>
    </location>
</feature>
<comment type="subcellular location">
    <subcellularLocation>
        <location evidence="2">Cell membrane</location>
        <topology evidence="2">Multi-pass membrane protein</topology>
    </subcellularLocation>
    <subcellularLocation>
        <location evidence="1">Recycling endosome membrane</location>
        <topology evidence="1">Multi-pass membrane protein</topology>
    </subcellularLocation>
</comment>
<keyword evidence="18" id="KW-1185">Reference proteome</keyword>
<evidence type="ECO:0000313" key="18">
    <source>
        <dbReference type="Proteomes" id="UP000075886"/>
    </source>
</evidence>
<dbReference type="InterPro" id="IPR006153">
    <property type="entry name" value="Cation/H_exchanger_TM"/>
</dbReference>
<keyword evidence="11" id="KW-0915">Sodium</keyword>
<feature type="domain" description="SOGA coiled-coil" evidence="16">
    <location>
        <begin position="576"/>
        <end position="628"/>
    </location>
</feature>
<dbReference type="InterPro" id="IPR049885">
    <property type="entry name" value="MTCL1-3"/>
</dbReference>
<feature type="region of interest" description="Disordered" evidence="13">
    <location>
        <begin position="1687"/>
        <end position="1747"/>
    </location>
</feature>
<feature type="coiled-coil region" evidence="12">
    <location>
        <begin position="568"/>
        <end position="609"/>
    </location>
</feature>
<feature type="region of interest" description="Disordered" evidence="13">
    <location>
        <begin position="702"/>
        <end position="721"/>
    </location>
</feature>
<feature type="transmembrane region" description="Helical" evidence="14">
    <location>
        <begin position="2219"/>
        <end position="2237"/>
    </location>
</feature>
<feature type="compositionally biased region" description="Low complexity" evidence="13">
    <location>
        <begin position="518"/>
        <end position="533"/>
    </location>
</feature>
<evidence type="ECO:0000256" key="13">
    <source>
        <dbReference type="SAM" id="MobiDB-lite"/>
    </source>
</evidence>
<dbReference type="Proteomes" id="UP000075886">
    <property type="component" value="Unassembled WGS sequence"/>
</dbReference>
<feature type="region of interest" description="Disordered" evidence="13">
    <location>
        <begin position="1537"/>
        <end position="1581"/>
    </location>
</feature>
<feature type="region of interest" description="Disordered" evidence="13">
    <location>
        <begin position="13"/>
        <end position="61"/>
    </location>
</feature>
<keyword evidence="11" id="KW-0050">Antiport</keyword>
<feature type="compositionally biased region" description="Polar residues" evidence="13">
    <location>
        <begin position="945"/>
        <end position="955"/>
    </location>
</feature>
<feature type="transmembrane region" description="Helical" evidence="14">
    <location>
        <begin position="2243"/>
        <end position="2262"/>
    </location>
</feature>
<dbReference type="InterPro" id="IPR002090">
    <property type="entry name" value="NHE-6/7/9"/>
</dbReference>
<evidence type="ECO:0000256" key="4">
    <source>
        <dbReference type="ARBA" id="ARBA00022475"/>
    </source>
</evidence>
<evidence type="ECO:0000256" key="14">
    <source>
        <dbReference type="SAM" id="Phobius"/>
    </source>
</evidence>
<feature type="region of interest" description="Disordered" evidence="13">
    <location>
        <begin position="943"/>
        <end position="968"/>
    </location>
</feature>
<feature type="region of interest" description="Disordered" evidence="13">
    <location>
        <begin position="515"/>
        <end position="562"/>
    </location>
</feature>
<feature type="compositionally biased region" description="Polar residues" evidence="13">
    <location>
        <begin position="1621"/>
        <end position="1631"/>
    </location>
</feature>
<name>A0A182QXK6_9DIPT</name>
<feature type="region of interest" description="Disordered" evidence="13">
    <location>
        <begin position="2363"/>
        <end position="2385"/>
    </location>
</feature>
<dbReference type="EMBL" id="AXCN02002185">
    <property type="status" value="NOT_ANNOTATED_CDS"/>
    <property type="molecule type" value="Genomic_DNA"/>
</dbReference>
<keyword evidence="8 14" id="KW-1133">Transmembrane helix</keyword>
<evidence type="ECO:0000256" key="2">
    <source>
        <dbReference type="ARBA" id="ARBA00004651"/>
    </source>
</evidence>
<dbReference type="GO" id="GO:0010506">
    <property type="term" value="P:regulation of autophagy"/>
    <property type="evidence" value="ECO:0007669"/>
    <property type="project" value="InterPro"/>
</dbReference>
<evidence type="ECO:0000256" key="8">
    <source>
        <dbReference type="ARBA" id="ARBA00022989"/>
    </source>
</evidence>
<dbReference type="EnsemblMetazoa" id="AFAF018891-RA">
    <property type="protein sequence ID" value="AFAF018891-PA"/>
    <property type="gene ID" value="AFAF018891"/>
</dbReference>
<dbReference type="GO" id="GO:0005615">
    <property type="term" value="C:extracellular space"/>
    <property type="evidence" value="ECO:0007669"/>
    <property type="project" value="InterPro"/>
</dbReference>
<feature type="compositionally biased region" description="Low complexity" evidence="13">
    <location>
        <begin position="213"/>
        <end position="227"/>
    </location>
</feature>
<evidence type="ECO:0000256" key="6">
    <source>
        <dbReference type="ARBA" id="ARBA00022692"/>
    </source>
</evidence>
<feature type="compositionally biased region" description="Polar residues" evidence="13">
    <location>
        <begin position="175"/>
        <end position="184"/>
    </location>
</feature>
<evidence type="ECO:0000256" key="5">
    <source>
        <dbReference type="ARBA" id="ARBA00022553"/>
    </source>
</evidence>
<feature type="transmembrane region" description="Helical" evidence="14">
    <location>
        <begin position="1893"/>
        <end position="1910"/>
    </location>
</feature>
<keyword evidence="9 12" id="KW-0175">Coiled coil</keyword>
<evidence type="ECO:0000256" key="9">
    <source>
        <dbReference type="ARBA" id="ARBA00023054"/>
    </source>
</evidence>
<dbReference type="PRINTS" id="PR01088">
    <property type="entry name" value="NAHEXCHNGR6"/>
</dbReference>
<keyword evidence="5" id="KW-0597">Phosphoprotein</keyword>
<evidence type="ECO:0000256" key="7">
    <source>
        <dbReference type="ARBA" id="ARBA00022753"/>
    </source>
</evidence>
<feature type="compositionally biased region" description="Polar residues" evidence="13">
    <location>
        <begin position="232"/>
        <end position="245"/>
    </location>
</feature>
<feature type="compositionally biased region" description="Polar residues" evidence="13">
    <location>
        <begin position="633"/>
        <end position="643"/>
    </location>
</feature>
<evidence type="ECO:0000256" key="3">
    <source>
        <dbReference type="ARBA" id="ARBA00007367"/>
    </source>
</evidence>
<keyword evidence="11" id="KW-0739">Sodium transport</keyword>
<organism evidence="17 18">
    <name type="scientific">Anopheles farauti</name>
    <dbReference type="NCBI Taxonomy" id="69004"/>
    <lineage>
        <taxon>Eukaryota</taxon>
        <taxon>Metazoa</taxon>
        <taxon>Ecdysozoa</taxon>
        <taxon>Arthropoda</taxon>
        <taxon>Hexapoda</taxon>
        <taxon>Insecta</taxon>
        <taxon>Pterygota</taxon>
        <taxon>Neoptera</taxon>
        <taxon>Endopterygota</taxon>
        <taxon>Diptera</taxon>
        <taxon>Nematocera</taxon>
        <taxon>Culicoidea</taxon>
        <taxon>Culicidae</taxon>
        <taxon>Anophelinae</taxon>
        <taxon>Anopheles</taxon>
    </lineage>
</organism>
<dbReference type="PRINTS" id="PR01084">
    <property type="entry name" value="NAHEXCHNGR"/>
</dbReference>
<keyword evidence="6 11" id="KW-0812">Transmembrane</keyword>
<feature type="compositionally biased region" description="Polar residues" evidence="13">
    <location>
        <begin position="49"/>
        <end position="61"/>
    </location>
</feature>
<feature type="domain" description="Cation/H+ exchanger transmembrane" evidence="15">
    <location>
        <begin position="1875"/>
        <end position="2335"/>
    </location>
</feature>
<dbReference type="GO" id="GO:0015385">
    <property type="term" value="F:sodium:proton antiporter activity"/>
    <property type="evidence" value="ECO:0007669"/>
    <property type="project" value="InterPro"/>
</dbReference>
<feature type="compositionally biased region" description="Polar residues" evidence="13">
    <location>
        <begin position="710"/>
        <end position="719"/>
    </location>
</feature>
<dbReference type="InterPro" id="IPR027881">
    <property type="entry name" value="SOGA_CC"/>
</dbReference>
<feature type="coiled-coil region" evidence="12">
    <location>
        <begin position="1409"/>
        <end position="1514"/>
    </location>
</feature>
<keyword evidence="10 14" id="KW-0472">Membrane</keyword>
<sequence length="2499" mass="282111">MTLVFEMFNCENRDSGSSNTLDKPVRSWTSTQNLLSPSSNGNNGGGSGTIPNFQQRPASWASTPDLDNILQTVKADFTVNLPLPRRRHTTTFDNLDETNSTTVTLKRPPLPPILKVDSVKKEDKVELLKREDSATDIVIEKSDSLAERVRKLNLMKRQGSIERESSKERSVPPKQENSSSTTITPPVPKETPSIDASSSGTKNVIRRRRIEDSTTTTPQTFTSPVVTALKPTLTQSSPSITSFQPKSGRLSGEPQVPSTSSDDVKFLISIKDKKAKDDDLHSITTETTETTEATIVDHIDSRELQEEIESLKRELETVKARCDRAERDKSDILLRRLASQDTVSNKTAASEALKLQQKVNEQKQLIDDLQDEKKFLTSKLKEISADINARGSRSVEEQLRQKLDQAETLCEELMDENEEIKRELRNMETEIEEMHDNFREEQADEYASLKKELDQTTKNCRILSFKLKKSDRRIEQLESEKAALGTSGDLAAKIKQLEDELKVSNEVARRLQIELENSGSGSTPTSPTKKTPSLGNIGKSTSADSKISRASLTRGGSQEDPAQLLRDLQDSLEREADLREQLKYAEEEAENLRRKSSRVEDENDSLVMQLKKMATKAKSKSSIFTKTRKLSPAPTSRSSSDTTPIEKDEGISDEDDPAELRLQLELNEQEMAVLRRKMEELEHENKQGREQIKDLQESLASKTKELGRRVSSTTGSGKTNVKDPLEEKKITVMEDEISDLRKKLIEKDRDFERLQTEMALAKSKGGKALGKSKSLDALTEQQTLDLKRQLQVIEQEATVLRAKTQSLEQDNEKYQAEIKKLQAGRKPTSTSDTKKLTDSLEQLEKEKQELEIRLRRIIQESTSQLPSRVPKNPTDMHTKLQLKKMIEECESEIDDLRALVGKAGAMSIATLEKDKKHLEVELDDAKQQREKLTTELSTLKKETVEQQNSKLNEAQRTVEKLEDENKKQNEKIKTLEDKITKINSTMKATESSKTFLEVQLKTEKEKHSTVERDLEKTRKEKSKLDNRISDLEKELQLSKKNAELIKESLEREMSALKSKSGTNDSESSKILQDLKKQNEELTTEIHQQSRKFEELLQKHETIEEEHLVLQAQLVSEREKTQEIDKLKSKLIQAEAIETRLVKENTNMSRRLVEVQKKMTTLETNNDNRHAGIELEKNRLKTALEDKQHDYDKLSKENEMNAYQVNQLKKDNEDLRSKLDDYERINKAQRTLSEHNAHLEQELKNLSKKLETSEINVKSEVAATRLRYEQQVTNLHNELTAMQRQCERFKRDRDTFKQLVEAAQKQIGDMKANRRSLASVTSSSGDDDDKTKIVALEQQIGCLEDELSEARLEASKVRTELISELSASEIKISEMQSKINELEEEKIMGSGKSKVPGTKTRLELSWQKEREELQRLVQETSTLARDLRQTLFEVERERDKEKLESKRKIEQIKKTTEEEIEEGRRKVTELQSDLLELRDAHAKLRTANEKLRRDRDRYERERLDATRKRLEAEGDRRIGALLQTVDELVKLAPELQKVAAKDSHTTSTGKTITANAPIPTPPMRHKSPSPGPGASQQAQQSISTVLARLADASEDLRRYQRMCDEEKDRERARRGGMRRAASQENDAMNENSPGRPVMRVNRNGGSLYRKSLSLDQSMQAEQQGLIWKEGDDSMSSLQSIDSDYGMMRRDSSLDSRLSTGSTQSDMPRMRKKKRGIMGKLRSLSLTRSKGTESDYSHQGSDSDLSLAGDIRSSKTNLKGKLSGMFRRSGSSSRTNSAEAIDREVQRPVAIQTLGNGPTITPGPPRQVSASTPHLARRPRYRFFPVIVLIVLAQWCLLDTAVSAESTDIELDAKANKIHQIDSLNLLLYTFLLTLTVLTIWLFKHRRVSWLHETGLAVIYGLIVGAIIRYAGTTTPIIHVSVEAEPDAKFNQSLPPDTLWLKFPGNLPHGSDQPVKANKTYTYSFRGELGNIEENEIDLKATFDPEIFFNIILPPIIFHAGYSLKRKYFFRNLGAILMFAIIGTTLSAFLIGALMYGFVQLMPKLKSSFTFLDTLYFGALISPTDPLTILAIFSDMHVDVNLYALVFGESVLNDAVAIVLSGAIQNYGEHYASNGEFEGHAFLRSLGDFFSVFAFSLLIGASMGCVTAMMTKFTRIRDFPLLESALFVLMSYSTFLIAEAAELTGVVAVLFCGICQAHYTYNNLSDDSRTRTKQIFELLNFLAENFIFSYIGVSMFTFPKHHFDPLFIFTGFMCAAIGRAVNIYPLSALLNIARKPKISWNFQHMLFFAGLRGAMSFALAIRNTVSDARQAMLTTTSLIVITTVIIQGGAANFLLNWLNIPVGVDDETEVLPYQGVRSVYNSMENTAGDLENPDSEGATTPGGTRRGHEKAVLARWWGNFDTRYMKPLLTHSRPTLLETLPVCLSPVARLLTTTEQLTQDGPTRRSDSDSDLCIDDDDRTSRGGGGGSADGSARRNSINRVSIRLVSDDRSTIFASYKNRD</sequence>
<keyword evidence="11" id="KW-0813">Transport</keyword>
<evidence type="ECO:0000256" key="11">
    <source>
        <dbReference type="RuleBase" id="RU003722"/>
    </source>
</evidence>
<evidence type="ECO:0000259" key="15">
    <source>
        <dbReference type="Pfam" id="PF00999"/>
    </source>
</evidence>
<evidence type="ECO:0000313" key="17">
    <source>
        <dbReference type="EnsemblMetazoa" id="AFAF018891-PA"/>
    </source>
</evidence>
<dbReference type="GO" id="GO:0005886">
    <property type="term" value="C:plasma membrane"/>
    <property type="evidence" value="ECO:0007669"/>
    <property type="project" value="UniProtKB-SubCell"/>
</dbReference>
<dbReference type="VEuPathDB" id="VectorBase:AFAF018891"/>
<dbReference type="GO" id="GO:0055038">
    <property type="term" value="C:recycling endosome membrane"/>
    <property type="evidence" value="ECO:0007669"/>
    <property type="project" value="UniProtKB-SubCell"/>
</dbReference>
<dbReference type="Gene3D" id="6.10.140.1330">
    <property type="match status" value="1"/>
</dbReference>
<evidence type="ECO:0000256" key="1">
    <source>
        <dbReference type="ARBA" id="ARBA00004195"/>
    </source>
</evidence>
<feature type="coiled-coil region" evidence="12">
    <location>
        <begin position="301"/>
        <end position="328"/>
    </location>
</feature>
<dbReference type="NCBIfam" id="TIGR00840">
    <property type="entry name" value="b_cpa1"/>
    <property type="match status" value="1"/>
</dbReference>
<feature type="transmembrane region" description="Helical" evidence="14">
    <location>
        <begin position="2014"/>
        <end position="2037"/>
    </location>
</feature>
<keyword evidence="11" id="KW-0406">Ion transport</keyword>
<feature type="transmembrane region" description="Helical" evidence="14">
    <location>
        <begin position="2283"/>
        <end position="2303"/>
    </location>
</feature>
<evidence type="ECO:0000256" key="10">
    <source>
        <dbReference type="ARBA" id="ARBA00023136"/>
    </source>
</evidence>
<feature type="transmembrane region" description="Helical" evidence="14">
    <location>
        <begin position="1864"/>
        <end position="1881"/>
    </location>
</feature>
<dbReference type="GO" id="GO:0006885">
    <property type="term" value="P:regulation of pH"/>
    <property type="evidence" value="ECO:0007669"/>
    <property type="project" value="InterPro"/>
</dbReference>
<reference evidence="17" key="2">
    <citation type="submission" date="2020-05" db="UniProtKB">
        <authorList>
            <consortium name="EnsemblMetazoa"/>
        </authorList>
    </citation>
    <scope>IDENTIFICATION</scope>
    <source>
        <strain evidence="17">FAR1</strain>
    </source>
</reference>
<feature type="region of interest" description="Disordered" evidence="13">
    <location>
        <begin position="616"/>
        <end position="656"/>
    </location>
</feature>
<feature type="compositionally biased region" description="Basic and acidic residues" evidence="13">
    <location>
        <begin position="159"/>
        <end position="171"/>
    </location>
</feature>
<comment type="similarity">
    <text evidence="3 11">Belongs to the monovalent cation:proton antiporter 1 (CPA1) transporter (TC 2.A.36) family.</text>
</comment>
<dbReference type="InterPro" id="IPR004709">
    <property type="entry name" value="NaH_exchanger"/>
</dbReference>
<protein>
    <recommendedName>
        <fullName evidence="11">Sodium/hydrogen exchanger</fullName>
    </recommendedName>
</protein>
<evidence type="ECO:0000259" key="16">
    <source>
        <dbReference type="Pfam" id="PF11365"/>
    </source>
</evidence>
<proteinExistence type="inferred from homology"/>
<keyword evidence="4" id="KW-1003">Cell membrane</keyword>
<reference evidence="18" key="1">
    <citation type="submission" date="2014-01" db="EMBL/GenBank/DDBJ databases">
        <title>The Genome Sequence of Anopheles farauti FAR1 (V2).</title>
        <authorList>
            <consortium name="The Broad Institute Genomics Platform"/>
            <person name="Neafsey D.E."/>
            <person name="Besansky N."/>
            <person name="Howell P."/>
            <person name="Walton C."/>
            <person name="Young S.K."/>
            <person name="Zeng Q."/>
            <person name="Gargeya S."/>
            <person name="Fitzgerald M."/>
            <person name="Haas B."/>
            <person name="Abouelleil A."/>
            <person name="Allen A.W."/>
            <person name="Alvarado L."/>
            <person name="Arachchi H.M."/>
            <person name="Berlin A.M."/>
            <person name="Chapman S.B."/>
            <person name="Gainer-Dewar J."/>
            <person name="Goldberg J."/>
            <person name="Griggs A."/>
            <person name="Gujja S."/>
            <person name="Hansen M."/>
            <person name="Howarth C."/>
            <person name="Imamovic A."/>
            <person name="Ireland A."/>
            <person name="Larimer J."/>
            <person name="McCowan C."/>
            <person name="Murphy C."/>
            <person name="Pearson M."/>
            <person name="Poon T.W."/>
            <person name="Priest M."/>
            <person name="Roberts A."/>
            <person name="Saif S."/>
            <person name="Shea T."/>
            <person name="Sisk P."/>
            <person name="Sykes S."/>
            <person name="Wortman J."/>
            <person name="Nusbaum C."/>
            <person name="Birren B."/>
        </authorList>
    </citation>
    <scope>NUCLEOTIDE SEQUENCE [LARGE SCALE GENOMIC DNA]</scope>
    <source>
        <strain evidence="18">FAR1</strain>
    </source>
</reference>
<dbReference type="Pfam" id="PF00999">
    <property type="entry name" value="Na_H_Exchanger"/>
    <property type="match status" value="1"/>
</dbReference>
<dbReference type="PANTHER" id="PTHR15742">
    <property type="entry name" value="GIRDIN"/>
    <property type="match status" value="1"/>
</dbReference>
<feature type="coiled-coil region" evidence="12">
    <location>
        <begin position="730"/>
        <end position="757"/>
    </location>
</feature>
<feature type="transmembrane region" description="Helical" evidence="14">
    <location>
        <begin position="2182"/>
        <end position="2199"/>
    </location>
</feature>
<feature type="transmembrane region" description="Helical" evidence="14">
    <location>
        <begin position="2309"/>
        <end position="2333"/>
    </location>
</feature>
<accession>A0A182QXK6</accession>
<dbReference type="Pfam" id="PF11365">
    <property type="entry name" value="SOGA"/>
    <property type="match status" value="1"/>
</dbReference>
<feature type="region of interest" description="Disordered" evidence="13">
    <location>
        <begin position="2433"/>
        <end position="2473"/>
    </location>
</feature>
<feature type="compositionally biased region" description="Polar residues" evidence="13">
    <location>
        <begin position="538"/>
        <end position="556"/>
    </location>
</feature>
<feature type="compositionally biased region" description="Acidic residues" evidence="13">
    <location>
        <begin position="2447"/>
        <end position="2456"/>
    </location>
</feature>
<feature type="region of interest" description="Disordered" evidence="13">
    <location>
        <begin position="156"/>
        <end position="263"/>
    </location>
</feature>
<feature type="transmembrane region" description="Helical" evidence="14">
    <location>
        <begin position="2052"/>
        <end position="2071"/>
    </location>
</feature>
<dbReference type="PANTHER" id="PTHR15742:SF5">
    <property type="entry name" value="GIRDIN"/>
    <property type="match status" value="1"/>
</dbReference>